<dbReference type="InterPro" id="IPR051471">
    <property type="entry name" value="Bacterial_PTS_sugar_comp"/>
</dbReference>
<dbReference type="InterPro" id="IPR004701">
    <property type="entry name" value="PTS_EIIA_man-typ"/>
</dbReference>
<dbReference type="InterPro" id="IPR036662">
    <property type="entry name" value="PTS_EIIA_man-typ_sf"/>
</dbReference>
<evidence type="ECO:0000313" key="4">
    <source>
        <dbReference type="Proteomes" id="UP000470082"/>
    </source>
</evidence>
<dbReference type="PANTHER" id="PTHR33799:SF1">
    <property type="entry name" value="PTS SYSTEM MANNOSE-SPECIFIC EIIAB COMPONENT-RELATED"/>
    <property type="match status" value="1"/>
</dbReference>
<dbReference type="RefSeq" id="WP_154459306.1">
    <property type="nucleotide sequence ID" value="NZ_VUMM01000002.1"/>
</dbReference>
<dbReference type="SUPFAM" id="SSF53062">
    <property type="entry name" value="PTS system fructose IIA component-like"/>
    <property type="match status" value="1"/>
</dbReference>
<proteinExistence type="predicted"/>
<dbReference type="Gene3D" id="3.40.50.510">
    <property type="entry name" value="Phosphotransferase system, mannose-type IIA component"/>
    <property type="match status" value="1"/>
</dbReference>
<keyword evidence="1" id="KW-0808">Transferase</keyword>
<evidence type="ECO:0000259" key="2">
    <source>
        <dbReference type="PROSITE" id="PS51096"/>
    </source>
</evidence>
<reference evidence="3 4" key="1">
    <citation type="submission" date="2019-08" db="EMBL/GenBank/DDBJ databases">
        <title>In-depth cultivation of the pig gut microbiome towards novel bacterial diversity and tailored functional studies.</title>
        <authorList>
            <person name="Wylensek D."/>
            <person name="Hitch T.C.A."/>
            <person name="Clavel T."/>
        </authorList>
    </citation>
    <scope>NUCLEOTIDE SEQUENCE [LARGE SCALE GENOMIC DNA]</scope>
    <source>
        <strain evidence="3 4">LKV-178-WT-2G</strain>
    </source>
</reference>
<feature type="domain" description="PTS EIIA type-4" evidence="2">
    <location>
        <begin position="1"/>
        <end position="128"/>
    </location>
</feature>
<accession>A0A7X2N1N7</accession>
<organism evidence="3 4">
    <name type="scientific">Floccifex porci</name>
    <dbReference type="NCBI Taxonomy" id="2606629"/>
    <lineage>
        <taxon>Bacteria</taxon>
        <taxon>Bacillati</taxon>
        <taxon>Bacillota</taxon>
        <taxon>Erysipelotrichia</taxon>
        <taxon>Erysipelotrichales</taxon>
        <taxon>Erysipelotrichaceae</taxon>
        <taxon>Floccifex</taxon>
    </lineage>
</organism>
<dbReference type="GO" id="GO:0016740">
    <property type="term" value="F:transferase activity"/>
    <property type="evidence" value="ECO:0007669"/>
    <property type="project" value="UniProtKB-KW"/>
</dbReference>
<dbReference type="EMBL" id="VUMM01000002">
    <property type="protein sequence ID" value="MSS00834.1"/>
    <property type="molecule type" value="Genomic_DNA"/>
</dbReference>
<dbReference type="GO" id="GO:0016020">
    <property type="term" value="C:membrane"/>
    <property type="evidence" value="ECO:0007669"/>
    <property type="project" value="InterPro"/>
</dbReference>
<keyword evidence="4" id="KW-1185">Reference proteome</keyword>
<dbReference type="Pfam" id="PF03610">
    <property type="entry name" value="EIIA-man"/>
    <property type="match status" value="1"/>
</dbReference>
<dbReference type="PANTHER" id="PTHR33799">
    <property type="entry name" value="PTS PERMEASE-RELATED-RELATED"/>
    <property type="match status" value="1"/>
</dbReference>
<comment type="caution">
    <text evidence="3">The sequence shown here is derived from an EMBL/GenBank/DDBJ whole genome shotgun (WGS) entry which is preliminary data.</text>
</comment>
<protein>
    <submittedName>
        <fullName evidence="3">PTS fructose transporter subunit IIA</fullName>
    </submittedName>
</protein>
<gene>
    <name evidence="3" type="ORF">FYJ50_01645</name>
</gene>
<dbReference type="GO" id="GO:0009401">
    <property type="term" value="P:phosphoenolpyruvate-dependent sugar phosphotransferase system"/>
    <property type="evidence" value="ECO:0007669"/>
    <property type="project" value="InterPro"/>
</dbReference>
<evidence type="ECO:0000313" key="3">
    <source>
        <dbReference type="EMBL" id="MSS00834.1"/>
    </source>
</evidence>
<name>A0A7X2N1N7_9FIRM</name>
<dbReference type="PROSITE" id="PS51096">
    <property type="entry name" value="PTS_EIIA_TYPE_4"/>
    <property type="match status" value="1"/>
</dbReference>
<evidence type="ECO:0000256" key="1">
    <source>
        <dbReference type="ARBA" id="ARBA00022679"/>
    </source>
</evidence>
<dbReference type="AlphaFoldDB" id="A0A7X2N1N7"/>
<dbReference type="Proteomes" id="UP000470082">
    <property type="component" value="Unassembled WGS sequence"/>
</dbReference>
<sequence length="143" mass="15476">MKYVVMVSHGEFAPGLHSAVRMMTGNRSDVLSTSLREDMSADQFAENFAELVKDFTADDQVILLADILSGSPFTNALNVLSDKGLIGNTLIIAGMNMPLAITAVLMKDNFDDLATLKEVLLSEGRMGLTDFVVETNDGDDDDL</sequence>